<dbReference type="Proteomes" id="UP000887540">
    <property type="component" value="Unplaced"/>
</dbReference>
<dbReference type="SUPFAM" id="SSF48508">
    <property type="entry name" value="Nuclear receptor ligand-binding domain"/>
    <property type="match status" value="1"/>
</dbReference>
<dbReference type="PANTHER" id="PTHR47630:SF7">
    <property type="entry name" value="NUCLEAR HORMONE RECEPTOR FAMILY"/>
    <property type="match status" value="1"/>
</dbReference>
<name>A0A914DVV2_9BILA</name>
<proteinExistence type="predicted"/>
<dbReference type="Gene3D" id="1.10.565.10">
    <property type="entry name" value="Retinoid X Receptor"/>
    <property type="match status" value="1"/>
</dbReference>
<dbReference type="PANTHER" id="PTHR47630">
    <property type="entry name" value="NUCLEAR HORMONE RECEPTOR FAMILY-RELATED-RELATED"/>
    <property type="match status" value="1"/>
</dbReference>
<evidence type="ECO:0000313" key="5">
    <source>
        <dbReference type="WBParaSite" id="ACRNAN_scaffold4201.g22510.t1"/>
    </source>
</evidence>
<reference evidence="5" key="1">
    <citation type="submission" date="2022-11" db="UniProtKB">
        <authorList>
            <consortium name="WormBaseParasite"/>
        </authorList>
    </citation>
    <scope>IDENTIFICATION</scope>
</reference>
<evidence type="ECO:0000256" key="2">
    <source>
        <dbReference type="ARBA" id="ARBA00023163"/>
    </source>
</evidence>
<keyword evidence="3" id="KW-0675">Receptor</keyword>
<dbReference type="WBParaSite" id="ACRNAN_scaffold4201.g22510.t1">
    <property type="protein sequence ID" value="ACRNAN_scaffold4201.g22510.t1"/>
    <property type="gene ID" value="ACRNAN_scaffold4201.g22510"/>
</dbReference>
<protein>
    <submittedName>
        <fullName evidence="5">NR LBD domain-containing protein</fullName>
    </submittedName>
</protein>
<evidence type="ECO:0000313" key="4">
    <source>
        <dbReference type="Proteomes" id="UP000887540"/>
    </source>
</evidence>
<dbReference type="InterPro" id="IPR052499">
    <property type="entry name" value="C.elegans_NHRs"/>
</dbReference>
<evidence type="ECO:0000256" key="1">
    <source>
        <dbReference type="ARBA" id="ARBA00023015"/>
    </source>
</evidence>
<keyword evidence="2" id="KW-0804">Transcription</keyword>
<sequence length="127" mass="14383">MYHAIKEVVEPMRRMKIMKGEIALLKVISALTPVPGLSKKSHENLLVARNRYVEVLAEMVRETVTIPGIMASLNRMTCLMTLLTESDKVAQMADSMMGYMSAFSLGEIRGTLPYEIHISKYKMFKNN</sequence>
<dbReference type="InterPro" id="IPR035500">
    <property type="entry name" value="NHR-like_dom_sf"/>
</dbReference>
<keyword evidence="1" id="KW-0805">Transcription regulation</keyword>
<keyword evidence="4" id="KW-1185">Reference proteome</keyword>
<organism evidence="4 5">
    <name type="scientific">Acrobeloides nanus</name>
    <dbReference type="NCBI Taxonomy" id="290746"/>
    <lineage>
        <taxon>Eukaryota</taxon>
        <taxon>Metazoa</taxon>
        <taxon>Ecdysozoa</taxon>
        <taxon>Nematoda</taxon>
        <taxon>Chromadorea</taxon>
        <taxon>Rhabditida</taxon>
        <taxon>Tylenchina</taxon>
        <taxon>Cephalobomorpha</taxon>
        <taxon>Cephaloboidea</taxon>
        <taxon>Cephalobidae</taxon>
        <taxon>Acrobeloides</taxon>
    </lineage>
</organism>
<dbReference type="AlphaFoldDB" id="A0A914DVV2"/>
<evidence type="ECO:0000256" key="3">
    <source>
        <dbReference type="ARBA" id="ARBA00023170"/>
    </source>
</evidence>
<accession>A0A914DVV2</accession>